<keyword evidence="3" id="KW-1185">Reference proteome</keyword>
<keyword evidence="1" id="KW-1133">Transmembrane helix</keyword>
<comment type="caution">
    <text evidence="2">The sequence shown here is derived from an EMBL/GenBank/DDBJ whole genome shotgun (WGS) entry which is preliminary data.</text>
</comment>
<evidence type="ECO:0000256" key="1">
    <source>
        <dbReference type="SAM" id="Phobius"/>
    </source>
</evidence>
<dbReference type="EMBL" id="WTPW01000305">
    <property type="protein sequence ID" value="KAF0525052.1"/>
    <property type="molecule type" value="Genomic_DNA"/>
</dbReference>
<sequence>MLCCYELSFVGIIADGRFVAVLWVSSLVSILLPFSRIIYFGDCDCVVADSSFVGVIADGHFAAILWISSLVGVLLPFSGIVYCGDCN</sequence>
<dbReference type="Proteomes" id="UP000439903">
    <property type="component" value="Unassembled WGS sequence"/>
</dbReference>
<reference evidence="2 3" key="1">
    <citation type="journal article" date="2019" name="Environ. Microbiol.">
        <title>At the nexus of three kingdoms: the genome of the mycorrhizal fungus Gigaspora margarita provides insights into plant, endobacterial and fungal interactions.</title>
        <authorList>
            <person name="Venice F."/>
            <person name="Ghignone S."/>
            <person name="Salvioli di Fossalunga A."/>
            <person name="Amselem J."/>
            <person name="Novero M."/>
            <person name="Xianan X."/>
            <person name="Sedzielewska Toro K."/>
            <person name="Morin E."/>
            <person name="Lipzen A."/>
            <person name="Grigoriev I.V."/>
            <person name="Henrissat B."/>
            <person name="Martin F.M."/>
            <person name="Bonfante P."/>
        </authorList>
    </citation>
    <scope>NUCLEOTIDE SEQUENCE [LARGE SCALE GENOMIC DNA]</scope>
    <source>
        <strain evidence="2 3">BEG34</strain>
    </source>
</reference>
<evidence type="ECO:0000313" key="2">
    <source>
        <dbReference type="EMBL" id="KAF0525052.1"/>
    </source>
</evidence>
<feature type="transmembrane region" description="Helical" evidence="1">
    <location>
        <begin position="61"/>
        <end position="83"/>
    </location>
</feature>
<accession>A0A8H4ENU2</accession>
<feature type="transmembrane region" description="Helical" evidence="1">
    <location>
        <begin position="18"/>
        <end position="41"/>
    </location>
</feature>
<protein>
    <submittedName>
        <fullName evidence="2">Uncharacterized protein</fullName>
    </submittedName>
</protein>
<dbReference type="AlphaFoldDB" id="A0A8H4ENU2"/>
<proteinExistence type="predicted"/>
<organism evidence="2 3">
    <name type="scientific">Gigaspora margarita</name>
    <dbReference type="NCBI Taxonomy" id="4874"/>
    <lineage>
        <taxon>Eukaryota</taxon>
        <taxon>Fungi</taxon>
        <taxon>Fungi incertae sedis</taxon>
        <taxon>Mucoromycota</taxon>
        <taxon>Glomeromycotina</taxon>
        <taxon>Glomeromycetes</taxon>
        <taxon>Diversisporales</taxon>
        <taxon>Gigasporaceae</taxon>
        <taxon>Gigaspora</taxon>
    </lineage>
</organism>
<gene>
    <name evidence="2" type="ORF">F8M41_014790</name>
</gene>
<evidence type="ECO:0000313" key="3">
    <source>
        <dbReference type="Proteomes" id="UP000439903"/>
    </source>
</evidence>
<name>A0A8H4ENU2_GIGMA</name>
<keyword evidence="1" id="KW-0812">Transmembrane</keyword>
<keyword evidence="1" id="KW-0472">Membrane</keyword>